<feature type="region of interest" description="Disordered" evidence="7">
    <location>
        <begin position="879"/>
        <end position="901"/>
    </location>
</feature>
<comment type="subcellular location">
    <subcellularLocation>
        <location evidence="1">Cytoplasm</location>
    </subcellularLocation>
</comment>
<dbReference type="EMBL" id="CAXAMM010002381">
    <property type="protein sequence ID" value="CAK8995962.1"/>
    <property type="molecule type" value="Genomic_DNA"/>
</dbReference>
<dbReference type="PROSITE" id="PS50011">
    <property type="entry name" value="PROTEIN_KINASE_DOM"/>
    <property type="match status" value="1"/>
</dbReference>
<proteinExistence type="predicted"/>
<evidence type="ECO:0000259" key="8">
    <source>
        <dbReference type="PROSITE" id="PS50011"/>
    </source>
</evidence>
<dbReference type="SUPFAM" id="SSF56112">
    <property type="entry name" value="Protein kinase-like (PK-like)"/>
    <property type="match status" value="1"/>
</dbReference>
<dbReference type="PANTHER" id="PTHR13200:SF1">
    <property type="entry name" value="NUCLEIC ACID BINDING PROTEIN"/>
    <property type="match status" value="1"/>
</dbReference>
<keyword evidence="10" id="KW-1185">Reference proteome</keyword>
<feature type="compositionally biased region" description="Pro residues" evidence="7">
    <location>
        <begin position="885"/>
        <end position="901"/>
    </location>
</feature>
<dbReference type="PANTHER" id="PTHR13200">
    <property type="entry name" value="EEF1A LYSINE METHYLTRANSFERASE 1"/>
    <property type="match status" value="1"/>
</dbReference>
<evidence type="ECO:0000313" key="10">
    <source>
        <dbReference type="Proteomes" id="UP001642464"/>
    </source>
</evidence>
<evidence type="ECO:0000256" key="6">
    <source>
        <dbReference type="ARBA" id="ARBA00022840"/>
    </source>
</evidence>
<name>A0ABP0I320_9DINO</name>
<feature type="region of interest" description="Disordered" evidence="7">
    <location>
        <begin position="1218"/>
        <end position="1238"/>
    </location>
</feature>
<protein>
    <submittedName>
        <fullName evidence="9">Mitogen-activated protein kinase kinase 4 (AtMKK4) (MAP kinase kinase 4)</fullName>
    </submittedName>
</protein>
<dbReference type="Pfam" id="PF06479">
    <property type="entry name" value="Ribonuc_2-5A"/>
    <property type="match status" value="1"/>
</dbReference>
<feature type="domain" description="Protein kinase" evidence="8">
    <location>
        <begin position="1046"/>
        <end position="1331"/>
    </location>
</feature>
<dbReference type="GO" id="GO:0016301">
    <property type="term" value="F:kinase activity"/>
    <property type="evidence" value="ECO:0007669"/>
    <property type="project" value="UniProtKB-KW"/>
</dbReference>
<evidence type="ECO:0000256" key="3">
    <source>
        <dbReference type="ARBA" id="ARBA00022603"/>
    </source>
</evidence>
<evidence type="ECO:0000256" key="4">
    <source>
        <dbReference type="ARBA" id="ARBA00022679"/>
    </source>
</evidence>
<evidence type="ECO:0000256" key="7">
    <source>
        <dbReference type="SAM" id="MobiDB-lite"/>
    </source>
</evidence>
<dbReference type="Pfam" id="PF10237">
    <property type="entry name" value="N6-adenineMlase"/>
    <property type="match status" value="1"/>
</dbReference>
<keyword evidence="4" id="KW-0808">Transferase</keyword>
<keyword evidence="2" id="KW-0963">Cytoplasm</keyword>
<dbReference type="InterPro" id="IPR000719">
    <property type="entry name" value="Prot_kinase_dom"/>
</dbReference>
<dbReference type="SMART" id="SM00220">
    <property type="entry name" value="S_TKc"/>
    <property type="match status" value="1"/>
</dbReference>
<keyword evidence="5" id="KW-0547">Nucleotide-binding</keyword>
<dbReference type="InterPro" id="IPR019369">
    <property type="entry name" value="Efm5/EEF1AKMT1"/>
</dbReference>
<keyword evidence="6" id="KW-0067">ATP-binding</keyword>
<evidence type="ECO:0000256" key="1">
    <source>
        <dbReference type="ARBA" id="ARBA00004496"/>
    </source>
</evidence>
<evidence type="ECO:0000313" key="9">
    <source>
        <dbReference type="EMBL" id="CAK8995962.1"/>
    </source>
</evidence>
<dbReference type="Pfam" id="PF00069">
    <property type="entry name" value="Pkinase"/>
    <property type="match status" value="1"/>
</dbReference>
<dbReference type="InterPro" id="IPR011009">
    <property type="entry name" value="Kinase-like_dom_sf"/>
</dbReference>
<dbReference type="InterPro" id="IPR038357">
    <property type="entry name" value="KEN_sf"/>
</dbReference>
<dbReference type="InterPro" id="IPR008271">
    <property type="entry name" value="Ser/Thr_kinase_AS"/>
</dbReference>
<keyword evidence="9" id="KW-0418">Kinase</keyword>
<dbReference type="InterPro" id="IPR010513">
    <property type="entry name" value="KEN_dom"/>
</dbReference>
<sequence length="1490" mass="167708">MLRQGVHLRALLRHQGHPGWGSQLLDGRHPLPHLLWPHEVRVRAATMLPAMDHLSTPATCPPNAQVPRCGGRSRFGEDGAVPSSKLQRCDEIFWRPEAEAVVLRSSRALWTSKPVATPDEGLKGIWPVGLQLLLWANALYQWRADLMVKGGFSSKAMDAAKDFLESTEERADLNQYWFSPLTVAAFVAEITEGATPPARSAAAALVSSPSVYFSLPEDTRKNCKVLDYDRQWASDPGFVFYDFNAPEELPQELRGAFDFILIDPPFITREVWEKYAITARYLACDGARFLCTTIAENASMMSELLGLHPVKFRPGIPNLVYQYSIYVNYPSQRLEELNPEIDEEDWQAAKPVAVALSEPERPLGTGQGTPLDTEEVASFVETPDMRLLAELRRQLFHTKRALEAIQAPLQMALRRSSNGSAGSGGGQAAGSAAAKVKEVHLAAKEALGSLDAWLSEHQAEVANAMDNTSGTSPSAAREHWHLPELESLLETFELSPDWSARCRASAAKLFQRSNQALRRPRLVAVFVGLSQGKPPFWFHLDSQDLPASAKLCNKVFKLSAQAEVLRIRPDNHKDKKERSNCDYAHKWKQLRHSIYHRNGKLPHDAPEYLKVFQAVDWGSGHGESPRFEIPFEETYPTKATKAVHMMVCEPEKFEKVTSQFIKQGKLSQKDLPNESWGAVSANLCYHFSLKDEKCPHWQNCLFLHVSASRLREQFKLYRCMCGPNDGICKYGKACMYAHKQKELTVPPEFEDPAYPDSTNSRTLSCTNRETGLEVSFAIEERYIANTSRKSDSRMCTQTHDWCNKKDCPHGVHITSEGWAWLLAKGCKGAPQSPPAYFQEKVSKLLRTRHKIVKKASLETAPNAWGQSQVPASTLGAQDLQAPQAPQAPPDPPDPQGQVPPEPLLAISRRWKRQARPTHATAAEKPTPPYADAIFAYEAVPNERMQELDPGLDQVEVASEGPPPTTPHDDEEDLSLTYLDLLEIPPSRLWQAQRKSKKDIDLDDRVKDALVEAWNDGQSRRFKDDYRQWLASGSMNSSFLRDGHVYFHHTLKIGEGAAAEVFLGIVPSDGREVAVKVFREQEFGEKHFNVERSSMKEHSAMPGIVQYISSFQQEMVDNMGRPMFKKVVVLELMEGSLADAMARWREKEWVGKAAHLQVIRYVGASMLYTLSRLNYGAIKDLVHRDVKPDNIMIDHLGAIRLGDFGISKILEKTRDAATLSSGGPEAFASPEALQEGSSVSKAHRTSDLYSLGMVLFCMMSAQPGGKGLPRDFQSQMSFLKNQVPEQWPSYHSFAFQHLMKALLEREPSKRAFNKGLPKGMTPHRVVLTHPFFWSARNGLRFLVTLGNYPLSSEQNSALLGADLTSFRTLKQALKESIGGDSWFVKVADLEQVDPHATDDRLKKSPFGLLKFIRNKCIHLNDSSMNPEIRRKLQQRPVFQERFPELVVRCWEALLLDSIDNILMFMQHAQLREFFERPIELESFRGEPNDWM</sequence>
<reference evidence="9 10" key="1">
    <citation type="submission" date="2024-02" db="EMBL/GenBank/DDBJ databases">
        <authorList>
            <person name="Chen Y."/>
            <person name="Shah S."/>
            <person name="Dougan E. K."/>
            <person name="Thang M."/>
            <person name="Chan C."/>
        </authorList>
    </citation>
    <scope>NUCLEOTIDE SEQUENCE [LARGE SCALE GENOMIC DNA]</scope>
</reference>
<gene>
    <name evidence="9" type="ORF">SCF082_LOCUS4590</name>
</gene>
<evidence type="ECO:0000256" key="2">
    <source>
        <dbReference type="ARBA" id="ARBA00022490"/>
    </source>
</evidence>
<dbReference type="InterPro" id="IPR002052">
    <property type="entry name" value="DNA_methylase_N6_adenine_CS"/>
</dbReference>
<accession>A0ABP0I320</accession>
<keyword evidence="3" id="KW-0489">Methyltransferase</keyword>
<comment type="caution">
    <text evidence="9">The sequence shown here is derived from an EMBL/GenBank/DDBJ whole genome shotgun (WGS) entry which is preliminary data.</text>
</comment>
<dbReference type="PROSITE" id="PS00108">
    <property type="entry name" value="PROTEIN_KINASE_ST"/>
    <property type="match status" value="1"/>
</dbReference>
<dbReference type="InterPro" id="IPR041370">
    <property type="entry name" value="Mlase_EEF1AKMT1/ZCCHC4"/>
</dbReference>
<evidence type="ECO:0000256" key="5">
    <source>
        <dbReference type="ARBA" id="ARBA00022741"/>
    </source>
</evidence>
<dbReference type="Gene3D" id="1.20.1440.180">
    <property type="entry name" value="KEN domain"/>
    <property type="match status" value="1"/>
</dbReference>
<dbReference type="Proteomes" id="UP001642464">
    <property type="component" value="Unassembled WGS sequence"/>
</dbReference>
<dbReference type="Gene3D" id="1.10.510.10">
    <property type="entry name" value="Transferase(Phosphotransferase) domain 1"/>
    <property type="match status" value="1"/>
</dbReference>
<dbReference type="PROSITE" id="PS00092">
    <property type="entry name" value="N6_MTASE"/>
    <property type="match status" value="1"/>
</dbReference>
<organism evidence="9 10">
    <name type="scientific">Durusdinium trenchii</name>
    <dbReference type="NCBI Taxonomy" id="1381693"/>
    <lineage>
        <taxon>Eukaryota</taxon>
        <taxon>Sar</taxon>
        <taxon>Alveolata</taxon>
        <taxon>Dinophyceae</taxon>
        <taxon>Suessiales</taxon>
        <taxon>Symbiodiniaceae</taxon>
        <taxon>Durusdinium</taxon>
    </lineage>
</organism>